<gene>
    <name evidence="2" type="ORF">EJ06DRAFT_516236</name>
</gene>
<dbReference type="OrthoDB" id="10261753at2759"/>
<dbReference type="PANTHER" id="PTHR10933:SF9">
    <property type="entry name" value="IMMUNOGLOBULIN-BINDING PROTEIN 1"/>
    <property type="match status" value="1"/>
</dbReference>
<evidence type="ECO:0000313" key="2">
    <source>
        <dbReference type="EMBL" id="KAF2396628.1"/>
    </source>
</evidence>
<reference evidence="2" key="1">
    <citation type="journal article" date="2020" name="Stud. Mycol.">
        <title>101 Dothideomycetes genomes: a test case for predicting lifestyles and emergence of pathogens.</title>
        <authorList>
            <person name="Haridas S."/>
            <person name="Albert R."/>
            <person name="Binder M."/>
            <person name="Bloem J."/>
            <person name="Labutti K."/>
            <person name="Salamov A."/>
            <person name="Andreopoulos B."/>
            <person name="Baker S."/>
            <person name="Barry K."/>
            <person name="Bills G."/>
            <person name="Bluhm B."/>
            <person name="Cannon C."/>
            <person name="Castanera R."/>
            <person name="Culley D."/>
            <person name="Daum C."/>
            <person name="Ezra D."/>
            <person name="Gonzalez J."/>
            <person name="Henrissat B."/>
            <person name="Kuo A."/>
            <person name="Liang C."/>
            <person name="Lipzen A."/>
            <person name="Lutzoni F."/>
            <person name="Magnuson J."/>
            <person name="Mondo S."/>
            <person name="Nolan M."/>
            <person name="Ohm R."/>
            <person name="Pangilinan J."/>
            <person name="Park H.-J."/>
            <person name="Ramirez L."/>
            <person name="Alfaro M."/>
            <person name="Sun H."/>
            <person name="Tritt A."/>
            <person name="Yoshinaga Y."/>
            <person name="Zwiers L.-H."/>
            <person name="Turgeon B."/>
            <person name="Goodwin S."/>
            <person name="Spatafora J."/>
            <person name="Crous P."/>
            <person name="Grigoriev I."/>
        </authorList>
    </citation>
    <scope>NUCLEOTIDE SEQUENCE</scope>
    <source>
        <strain evidence="2">CBS 262.69</strain>
    </source>
</reference>
<dbReference type="Gene3D" id="1.25.40.540">
    <property type="entry name" value="TAP42-like family"/>
    <property type="match status" value="1"/>
</dbReference>
<accession>A0A6G1HKN3</accession>
<organism evidence="2 3">
    <name type="scientific">Trichodelitschia bisporula</name>
    <dbReference type="NCBI Taxonomy" id="703511"/>
    <lineage>
        <taxon>Eukaryota</taxon>
        <taxon>Fungi</taxon>
        <taxon>Dikarya</taxon>
        <taxon>Ascomycota</taxon>
        <taxon>Pezizomycotina</taxon>
        <taxon>Dothideomycetes</taxon>
        <taxon>Dothideomycetes incertae sedis</taxon>
        <taxon>Phaeotrichales</taxon>
        <taxon>Phaeotrichaceae</taxon>
        <taxon>Trichodelitschia</taxon>
    </lineage>
</organism>
<feature type="region of interest" description="Disordered" evidence="1">
    <location>
        <begin position="302"/>
        <end position="355"/>
    </location>
</feature>
<evidence type="ECO:0000313" key="3">
    <source>
        <dbReference type="Proteomes" id="UP000799640"/>
    </source>
</evidence>
<dbReference type="GO" id="GO:0051721">
    <property type="term" value="F:protein phosphatase 2A binding"/>
    <property type="evidence" value="ECO:0007669"/>
    <property type="project" value="TreeGrafter"/>
</dbReference>
<dbReference type="AlphaFoldDB" id="A0A6G1HKN3"/>
<dbReference type="Proteomes" id="UP000799640">
    <property type="component" value="Unassembled WGS sequence"/>
</dbReference>
<feature type="region of interest" description="Disordered" evidence="1">
    <location>
        <begin position="213"/>
        <end position="246"/>
    </location>
</feature>
<dbReference type="GO" id="GO:0005829">
    <property type="term" value="C:cytosol"/>
    <property type="evidence" value="ECO:0007669"/>
    <property type="project" value="TreeGrafter"/>
</dbReference>
<dbReference type="EMBL" id="ML996706">
    <property type="protein sequence ID" value="KAF2396628.1"/>
    <property type="molecule type" value="Genomic_DNA"/>
</dbReference>
<name>A0A6G1HKN3_9PEZI</name>
<dbReference type="InterPro" id="IPR038511">
    <property type="entry name" value="TAP42/TAP46-like_sf"/>
</dbReference>
<dbReference type="PANTHER" id="PTHR10933">
    <property type="entry name" value="IMMUNOGLOBULIN-BINDING PROTEIN 1"/>
    <property type="match status" value="1"/>
</dbReference>
<dbReference type="GO" id="GO:0009966">
    <property type="term" value="P:regulation of signal transduction"/>
    <property type="evidence" value="ECO:0007669"/>
    <property type="project" value="InterPro"/>
</dbReference>
<evidence type="ECO:0000256" key="1">
    <source>
        <dbReference type="SAM" id="MobiDB-lite"/>
    </source>
</evidence>
<dbReference type="GO" id="GO:0035303">
    <property type="term" value="P:regulation of dephosphorylation"/>
    <property type="evidence" value="ECO:0007669"/>
    <property type="project" value="TreeGrafter"/>
</dbReference>
<feature type="compositionally biased region" description="Basic and acidic residues" evidence="1">
    <location>
        <begin position="225"/>
        <end position="244"/>
    </location>
</feature>
<keyword evidence="3" id="KW-1185">Reference proteome</keyword>
<sequence length="355" mass="39889">MDSQPRTLRSAFLEAESRRRDLESSWESSSATFQDNLAAAIALYEESLKAAREVALFSPNETLEDVNSGDLQYMLINYHLAELSTKITGGDRKAHILHARRYYEAFLKLLDSYDMLSKSDSKLYGQYTEAPDMFSTASRTDAAARRETKIARFKEEKALKSKLEHLRQNPQALENDEDALRDLHLTSISLSIYQTFQSLESIAQELHILAMAPPSQPEGASPRGSDTRERESADKSGYSDRLDSRVGGLAGLQGPILSKDGRPLRPFTILDNRTRFQQGVFRPDHSLPTMTIDEYLEEEKKRGGIIEGGGEQSGVRPEPDEDNMTKADEETLKAREWDEFTEANPKGSGNTFNRG</sequence>
<feature type="compositionally biased region" description="Basic and acidic residues" evidence="1">
    <location>
        <begin position="323"/>
        <end position="338"/>
    </location>
</feature>
<protein>
    <submittedName>
        <fullName evidence="2">Phosphatase 2A-associated protein</fullName>
    </submittedName>
</protein>
<dbReference type="InterPro" id="IPR007304">
    <property type="entry name" value="TAP46-like"/>
</dbReference>
<dbReference type="Pfam" id="PF04177">
    <property type="entry name" value="TAP42"/>
    <property type="match status" value="1"/>
</dbReference>
<proteinExistence type="predicted"/>